<dbReference type="PANTHER" id="PTHR36503:SF2">
    <property type="entry name" value="BLR2408 PROTEIN"/>
    <property type="match status" value="1"/>
</dbReference>
<evidence type="ECO:0000259" key="1">
    <source>
        <dbReference type="PROSITE" id="PS51819"/>
    </source>
</evidence>
<dbReference type="AlphaFoldDB" id="A0A4R9AWD5"/>
<sequence length="147" mass="16352">MVTSIFVNLPTSDLDRAKKFYEGLGWQINPLFTDENAACVVIDENLFLMILTREFFSTFTDKPIVDPGSALQVETAFSRDSREEVDQILAKAVAAGGTEHRDVQDYGFMYARDFEDPDGNLFSALWMDPVAAEIGPDAFMAKQEPGA</sequence>
<name>A0A4R9AWD5_9MICO</name>
<evidence type="ECO:0000313" key="2">
    <source>
        <dbReference type="EMBL" id="TFD70968.1"/>
    </source>
</evidence>
<dbReference type="PANTHER" id="PTHR36503">
    <property type="entry name" value="BLR2520 PROTEIN"/>
    <property type="match status" value="1"/>
</dbReference>
<dbReference type="Pfam" id="PF22677">
    <property type="entry name" value="Ble-like_N"/>
    <property type="match status" value="1"/>
</dbReference>
<organism evidence="2 3">
    <name type="scientific">Cryobacterium fucosi</name>
    <dbReference type="NCBI Taxonomy" id="1259157"/>
    <lineage>
        <taxon>Bacteria</taxon>
        <taxon>Bacillati</taxon>
        <taxon>Actinomycetota</taxon>
        <taxon>Actinomycetes</taxon>
        <taxon>Micrococcales</taxon>
        <taxon>Microbacteriaceae</taxon>
        <taxon>Cryobacterium</taxon>
    </lineage>
</organism>
<proteinExistence type="predicted"/>
<gene>
    <name evidence="2" type="ORF">E3T48_16170</name>
</gene>
<evidence type="ECO:0000313" key="3">
    <source>
        <dbReference type="Proteomes" id="UP000298313"/>
    </source>
</evidence>
<dbReference type="PROSITE" id="PS51819">
    <property type="entry name" value="VOC"/>
    <property type="match status" value="1"/>
</dbReference>
<accession>A0A4R9AWD5</accession>
<reference evidence="2 3" key="1">
    <citation type="submission" date="2019-03" db="EMBL/GenBank/DDBJ databases">
        <title>Genomics of glacier-inhabiting Cryobacterium strains.</title>
        <authorList>
            <person name="Liu Q."/>
            <person name="Xin Y.-H."/>
        </authorList>
    </citation>
    <scope>NUCLEOTIDE SEQUENCE [LARGE SCALE GENOMIC DNA]</scope>
    <source>
        <strain evidence="2 3">Hh4</strain>
    </source>
</reference>
<dbReference type="EMBL" id="SOHH01000119">
    <property type="protein sequence ID" value="TFD70968.1"/>
    <property type="molecule type" value="Genomic_DNA"/>
</dbReference>
<keyword evidence="3" id="KW-1185">Reference proteome</keyword>
<comment type="caution">
    <text evidence="2">The sequence shown here is derived from an EMBL/GenBank/DDBJ whole genome shotgun (WGS) entry which is preliminary data.</text>
</comment>
<dbReference type="SUPFAM" id="SSF54593">
    <property type="entry name" value="Glyoxalase/Bleomycin resistance protein/Dihydroxybiphenyl dioxygenase"/>
    <property type="match status" value="1"/>
</dbReference>
<dbReference type="RefSeq" id="WP_134525034.1">
    <property type="nucleotide sequence ID" value="NZ_SOHH01000119.1"/>
</dbReference>
<dbReference type="InterPro" id="IPR053863">
    <property type="entry name" value="Glyoxy/Ble-like_N"/>
</dbReference>
<feature type="domain" description="VOC" evidence="1">
    <location>
        <begin position="3"/>
        <end position="127"/>
    </location>
</feature>
<dbReference type="Proteomes" id="UP000298313">
    <property type="component" value="Unassembled WGS sequence"/>
</dbReference>
<dbReference type="OrthoDB" id="4265398at2"/>
<dbReference type="InterPro" id="IPR037523">
    <property type="entry name" value="VOC_core"/>
</dbReference>
<dbReference type="Gene3D" id="3.10.180.10">
    <property type="entry name" value="2,3-Dihydroxybiphenyl 1,2-Dioxygenase, domain 1"/>
    <property type="match status" value="1"/>
</dbReference>
<dbReference type="InterPro" id="IPR029068">
    <property type="entry name" value="Glyas_Bleomycin-R_OHBP_Dase"/>
</dbReference>
<protein>
    <submittedName>
        <fullName evidence="2">Glyoxalase</fullName>
    </submittedName>
</protein>